<organism evidence="2 3">
    <name type="scientific">Lentzea aerocolonigenes</name>
    <name type="common">Lechevalieria aerocolonigenes</name>
    <name type="synonym">Saccharothrix aerocolonigenes</name>
    <dbReference type="NCBI Taxonomy" id="68170"/>
    <lineage>
        <taxon>Bacteria</taxon>
        <taxon>Bacillati</taxon>
        <taxon>Actinomycetota</taxon>
        <taxon>Actinomycetes</taxon>
        <taxon>Pseudonocardiales</taxon>
        <taxon>Pseudonocardiaceae</taxon>
        <taxon>Lentzea</taxon>
    </lineage>
</organism>
<dbReference type="OrthoDB" id="5243187at2"/>
<accession>A0A0F0GNK6</accession>
<dbReference type="Gene3D" id="3.30.1050.10">
    <property type="entry name" value="SCP2 sterol-binding domain"/>
    <property type="match status" value="1"/>
</dbReference>
<evidence type="ECO:0000259" key="1">
    <source>
        <dbReference type="Pfam" id="PF02036"/>
    </source>
</evidence>
<dbReference type="PANTHER" id="PTHR10094:SF25">
    <property type="entry name" value="SCP2 STEROL-BINDING DOMAIN-CONTAINING PROTEIN 1"/>
    <property type="match status" value="1"/>
</dbReference>
<keyword evidence="3" id="KW-1185">Reference proteome</keyword>
<comment type="caution">
    <text evidence="2">The sequence shown here is derived from an EMBL/GenBank/DDBJ whole genome shotgun (WGS) entry which is preliminary data.</text>
</comment>
<protein>
    <recommendedName>
        <fullName evidence="1">SCP2 domain-containing protein</fullName>
    </recommendedName>
</protein>
<dbReference type="PATRIC" id="fig|68170.10.peg.8564"/>
<evidence type="ECO:0000313" key="2">
    <source>
        <dbReference type="EMBL" id="KJK43527.1"/>
    </source>
</evidence>
<dbReference type="Pfam" id="PF02036">
    <property type="entry name" value="SCP2"/>
    <property type="match status" value="1"/>
</dbReference>
<dbReference type="InterPro" id="IPR036527">
    <property type="entry name" value="SCP2_sterol-bd_dom_sf"/>
</dbReference>
<dbReference type="AlphaFoldDB" id="A0A0F0GNK6"/>
<name>A0A0F0GNK6_LENAE</name>
<dbReference type="InterPro" id="IPR003033">
    <property type="entry name" value="SCP2_sterol-bd_dom"/>
</dbReference>
<dbReference type="SUPFAM" id="SSF55718">
    <property type="entry name" value="SCP-like"/>
    <property type="match status" value="1"/>
</dbReference>
<proteinExistence type="predicted"/>
<dbReference type="EMBL" id="JYJG01000288">
    <property type="protein sequence ID" value="KJK43527.1"/>
    <property type="molecule type" value="Genomic_DNA"/>
</dbReference>
<dbReference type="Proteomes" id="UP000033393">
    <property type="component" value="Unassembled WGS sequence"/>
</dbReference>
<gene>
    <name evidence="2" type="ORF">UK23_32905</name>
</gene>
<dbReference type="RefSeq" id="WP_045315613.1">
    <property type="nucleotide sequence ID" value="NZ_JYJG01000288.1"/>
</dbReference>
<evidence type="ECO:0000313" key="3">
    <source>
        <dbReference type="Proteomes" id="UP000033393"/>
    </source>
</evidence>
<dbReference type="GO" id="GO:0005829">
    <property type="term" value="C:cytosol"/>
    <property type="evidence" value="ECO:0007669"/>
    <property type="project" value="TreeGrafter"/>
</dbReference>
<reference evidence="2 3" key="1">
    <citation type="submission" date="2015-02" db="EMBL/GenBank/DDBJ databases">
        <authorList>
            <person name="Ju K.-S."/>
            <person name="Doroghazi J.R."/>
            <person name="Metcalf W."/>
        </authorList>
    </citation>
    <scope>NUCLEOTIDE SEQUENCE [LARGE SCALE GENOMIC DNA]</scope>
    <source>
        <strain evidence="2 3">NRRL B-16140</strain>
    </source>
</reference>
<sequence>MPLTIGEVFDQLPGRLRPEAADGLERTLQWQLTDLDPGVWAVEIKDGVARLIPGGVEEPDTTFTTTSEIWLAIAEGQQDAMKAFMAGKMKVEGDMTLALRVPELFDTEA</sequence>
<dbReference type="PANTHER" id="PTHR10094">
    <property type="entry name" value="STEROL CARRIER PROTEIN 2 SCP-2 FAMILY PROTEIN"/>
    <property type="match status" value="1"/>
</dbReference>
<feature type="domain" description="SCP2" evidence="1">
    <location>
        <begin position="17"/>
        <end position="106"/>
    </location>
</feature>